<dbReference type="Proteomes" id="UP000007875">
    <property type="component" value="Unassembled WGS sequence"/>
</dbReference>
<dbReference type="HOGENOM" id="CLU_1543493_0_0_1"/>
<organism evidence="1 2">
    <name type="scientific">Ciona savignyi</name>
    <name type="common">Pacific transparent sea squirt</name>
    <dbReference type="NCBI Taxonomy" id="51511"/>
    <lineage>
        <taxon>Eukaryota</taxon>
        <taxon>Metazoa</taxon>
        <taxon>Chordata</taxon>
        <taxon>Tunicata</taxon>
        <taxon>Ascidiacea</taxon>
        <taxon>Phlebobranchia</taxon>
        <taxon>Cionidae</taxon>
        <taxon>Ciona</taxon>
    </lineage>
</organism>
<evidence type="ECO:0000313" key="1">
    <source>
        <dbReference type="Ensembl" id="ENSCSAVP00000012773.1"/>
    </source>
</evidence>
<dbReference type="InParanoid" id="H2Z5B1"/>
<name>H2Z5B1_CIOSA</name>
<accession>H2Z5B1</accession>
<dbReference type="PANTHER" id="PTHR35079">
    <property type="entry name" value="LUNG ADENOMA SUSCEPTIBILITY PROTEIN 2"/>
    <property type="match status" value="1"/>
</dbReference>
<sequence>MRSVDRKSPVSTVTSLFMDDGVLGAEEIGNHRNSRPSLYKIRYNDKIYSSASKVLEEYIHHFDEEQTWELAKSLTENCTQTPIKREVRRAKLKSAPSTIEKEIRLARQLLPSSYTDDTCGSDSVDTDDLLTSRSNLESVTTIPFKDQPNYRRNFNSFQKKRFYQPSIHIRDNAD</sequence>
<reference evidence="1" key="3">
    <citation type="submission" date="2025-09" db="UniProtKB">
        <authorList>
            <consortium name="Ensembl"/>
        </authorList>
    </citation>
    <scope>IDENTIFICATION</scope>
</reference>
<reference evidence="2" key="1">
    <citation type="submission" date="2003-08" db="EMBL/GenBank/DDBJ databases">
        <authorList>
            <person name="Birren B."/>
            <person name="Nusbaum C."/>
            <person name="Abebe A."/>
            <person name="Abouelleil A."/>
            <person name="Adekoya E."/>
            <person name="Ait-zahra M."/>
            <person name="Allen N."/>
            <person name="Allen T."/>
            <person name="An P."/>
            <person name="Anderson M."/>
            <person name="Anderson S."/>
            <person name="Arachchi H."/>
            <person name="Armbruster J."/>
            <person name="Bachantsang P."/>
            <person name="Baldwin J."/>
            <person name="Barry A."/>
            <person name="Bayul T."/>
            <person name="Blitshsteyn B."/>
            <person name="Bloom T."/>
            <person name="Blye J."/>
            <person name="Boguslavskiy L."/>
            <person name="Borowsky M."/>
            <person name="Boukhgalter B."/>
            <person name="Brunache A."/>
            <person name="Butler J."/>
            <person name="Calixte N."/>
            <person name="Calvo S."/>
            <person name="Camarata J."/>
            <person name="Campo K."/>
            <person name="Chang J."/>
            <person name="Cheshatsang Y."/>
            <person name="Citroen M."/>
            <person name="Collymore A."/>
            <person name="Considine T."/>
            <person name="Cook A."/>
            <person name="Cooke P."/>
            <person name="Corum B."/>
            <person name="Cuomo C."/>
            <person name="David R."/>
            <person name="Dawoe T."/>
            <person name="Degray S."/>
            <person name="Dodge S."/>
            <person name="Dooley K."/>
            <person name="Dorje P."/>
            <person name="Dorjee K."/>
            <person name="Dorris L."/>
            <person name="Duffey N."/>
            <person name="Dupes A."/>
            <person name="Elkins T."/>
            <person name="Engels R."/>
            <person name="Erickson J."/>
            <person name="Farina A."/>
            <person name="Faro S."/>
            <person name="Ferreira P."/>
            <person name="Fischer H."/>
            <person name="Fitzgerald M."/>
            <person name="Foley K."/>
            <person name="Gage D."/>
            <person name="Galagan J."/>
            <person name="Gearin G."/>
            <person name="Gnerre S."/>
            <person name="Gnirke A."/>
            <person name="Goyette A."/>
            <person name="Graham J."/>
            <person name="Grandbois E."/>
            <person name="Gyaltsen K."/>
            <person name="Hafez N."/>
            <person name="Hagopian D."/>
            <person name="Hagos B."/>
            <person name="Hall J."/>
            <person name="Hatcher B."/>
            <person name="Heller A."/>
            <person name="Higgins H."/>
            <person name="Honan T."/>
            <person name="Horn A."/>
            <person name="Houde N."/>
            <person name="Hughes L."/>
            <person name="Hulme W."/>
            <person name="Husby E."/>
            <person name="Iliev I."/>
            <person name="Jaffe D."/>
            <person name="Jones C."/>
            <person name="Kamal M."/>
            <person name="Kamat A."/>
            <person name="Kamvysselis M."/>
            <person name="Karlsson E."/>
            <person name="Kells C."/>
            <person name="Kieu A."/>
            <person name="Kisner P."/>
            <person name="Kodira C."/>
            <person name="Kulbokas E."/>
            <person name="Labutti K."/>
            <person name="Lama D."/>
            <person name="Landers T."/>
            <person name="Leger J."/>
            <person name="Levine S."/>
            <person name="Lewis D."/>
            <person name="Lewis T."/>
            <person name="Lindblad-toh K."/>
            <person name="Liu X."/>
            <person name="Lokyitsang T."/>
            <person name="Lokyitsang Y."/>
            <person name="Lucien O."/>
            <person name="Lui A."/>
            <person name="Ma L.J."/>
            <person name="Mabbitt R."/>
            <person name="Macdonald J."/>
            <person name="Maclean C."/>
            <person name="Major J."/>
            <person name="Manning J."/>
            <person name="Marabella R."/>
            <person name="Maru K."/>
            <person name="Matthews C."/>
            <person name="Mauceli E."/>
            <person name="Mccarthy M."/>
            <person name="Mcdonough S."/>
            <person name="Mcghee T."/>
            <person name="Meldrim J."/>
            <person name="Meneus L."/>
            <person name="Mesirov J."/>
            <person name="Mihalev A."/>
            <person name="Mihova T."/>
            <person name="Mikkelsen T."/>
            <person name="Mlenga V."/>
            <person name="Moru K."/>
            <person name="Mozes J."/>
            <person name="Mulrain L."/>
            <person name="Munson G."/>
            <person name="Naylor J."/>
            <person name="Newes C."/>
            <person name="Nguyen C."/>
            <person name="Nguyen N."/>
            <person name="Nguyen T."/>
            <person name="Nicol R."/>
            <person name="Nielsen C."/>
            <person name="Nizzari M."/>
            <person name="Norbu C."/>
            <person name="Norbu N."/>
            <person name="O'donnell P."/>
            <person name="Okoawo O."/>
            <person name="O'leary S."/>
            <person name="Omotosho B."/>
            <person name="O'neill K."/>
            <person name="Osman S."/>
            <person name="Parker S."/>
            <person name="Perrin D."/>
            <person name="Phunkhang P."/>
            <person name="Piqani B."/>
            <person name="Purcell S."/>
            <person name="Rachupka T."/>
            <person name="Ramasamy U."/>
            <person name="Rameau R."/>
            <person name="Ray V."/>
            <person name="Raymond C."/>
            <person name="Retta R."/>
            <person name="Richardson S."/>
            <person name="Rise C."/>
            <person name="Rodriguez J."/>
            <person name="Rogers J."/>
            <person name="Rogov P."/>
            <person name="Rutman M."/>
            <person name="Schupbach R."/>
            <person name="Seaman C."/>
            <person name="Settipalli S."/>
            <person name="Sharpe T."/>
            <person name="Sheridan J."/>
            <person name="Sherpa N."/>
            <person name="Shi J."/>
            <person name="Smirnov S."/>
            <person name="Smith C."/>
            <person name="Sougnez C."/>
            <person name="Spencer B."/>
            <person name="Stalker J."/>
            <person name="Stange-thomann N."/>
            <person name="Stavropoulos S."/>
            <person name="Stetson K."/>
            <person name="Stone C."/>
            <person name="Stone S."/>
            <person name="Stubbs M."/>
            <person name="Talamas J."/>
            <person name="Tchuinga P."/>
            <person name="Tenzing P."/>
            <person name="Tesfaye S."/>
            <person name="Theodore J."/>
            <person name="Thoulutsang Y."/>
            <person name="Topham K."/>
            <person name="Towey S."/>
            <person name="Tsamla T."/>
            <person name="Tsomo N."/>
            <person name="Vallee D."/>
            <person name="Vassiliev H."/>
            <person name="Venkataraman V."/>
            <person name="Vinson J."/>
            <person name="Vo A."/>
            <person name="Wade C."/>
            <person name="Wang S."/>
            <person name="Wangchuk T."/>
            <person name="Wangdi T."/>
            <person name="Whittaker C."/>
            <person name="Wilkinson J."/>
            <person name="Wu Y."/>
            <person name="Wyman D."/>
            <person name="Yadav S."/>
            <person name="Yang S."/>
            <person name="Yang X."/>
            <person name="Yeager S."/>
            <person name="Yee E."/>
            <person name="Young G."/>
            <person name="Zainoun J."/>
            <person name="Zembeck L."/>
            <person name="Zimmer A."/>
            <person name="Zody M."/>
            <person name="Lander E."/>
        </authorList>
    </citation>
    <scope>NUCLEOTIDE SEQUENCE [LARGE SCALE GENOMIC DNA]</scope>
</reference>
<dbReference type="InterPro" id="IPR052679">
    <property type="entry name" value="Cell_Prolif_Regulator"/>
</dbReference>
<evidence type="ECO:0000313" key="2">
    <source>
        <dbReference type="Proteomes" id="UP000007875"/>
    </source>
</evidence>
<dbReference type="PANTHER" id="PTHR35079:SF1">
    <property type="entry name" value="LUNG ADENOMA SUSCEPTIBILITY PROTEIN 2"/>
    <property type="match status" value="1"/>
</dbReference>
<reference evidence="1" key="2">
    <citation type="submission" date="2025-08" db="UniProtKB">
        <authorList>
            <consortium name="Ensembl"/>
        </authorList>
    </citation>
    <scope>IDENTIFICATION</scope>
</reference>
<dbReference type="GeneTree" id="ENSGT00660000097185"/>
<keyword evidence="2" id="KW-1185">Reference proteome</keyword>
<dbReference type="Ensembl" id="ENSCSAVT00000012922.1">
    <property type="protein sequence ID" value="ENSCSAVP00000012773.1"/>
    <property type="gene ID" value="ENSCSAVG00000007500.1"/>
</dbReference>
<proteinExistence type="predicted"/>
<dbReference type="AlphaFoldDB" id="H2Z5B1"/>
<protein>
    <submittedName>
        <fullName evidence="1">Uncharacterized protein</fullName>
    </submittedName>
</protein>